<dbReference type="InterPro" id="IPR045569">
    <property type="entry name" value="Metalloprtase-TldD/E_C"/>
</dbReference>
<evidence type="ECO:0000259" key="3">
    <source>
        <dbReference type="Pfam" id="PF19289"/>
    </source>
</evidence>
<dbReference type="Proteomes" id="UP000051124">
    <property type="component" value="Unassembled WGS sequence"/>
</dbReference>
<dbReference type="PANTHER" id="PTHR43666">
    <property type="entry name" value="TLDD PROTEIN"/>
    <property type="match status" value="1"/>
</dbReference>
<evidence type="ECO:0000313" key="4">
    <source>
        <dbReference type="EMBL" id="KPJ51095.1"/>
    </source>
</evidence>
<dbReference type="EMBL" id="LIZT01000006">
    <property type="protein sequence ID" value="KPJ51095.1"/>
    <property type="molecule type" value="Genomic_DNA"/>
</dbReference>
<feature type="domain" description="Metalloprotease TldD/E C-terminal" evidence="3">
    <location>
        <begin position="217"/>
        <end position="443"/>
    </location>
</feature>
<dbReference type="InterPro" id="IPR002510">
    <property type="entry name" value="Metalloprtase-TldD/E_N"/>
</dbReference>
<feature type="domain" description="Metalloprotease TldD/E N-terminal" evidence="2">
    <location>
        <begin position="32"/>
        <end position="86"/>
    </location>
</feature>
<dbReference type="PATRIC" id="fig|1703771.3.peg.1501"/>
<dbReference type="SUPFAM" id="SSF111283">
    <property type="entry name" value="Putative modulator of DNA gyrase, PmbA/TldD"/>
    <property type="match status" value="1"/>
</dbReference>
<accession>A0A0S7WLQ9</accession>
<evidence type="ECO:0008006" key="6">
    <source>
        <dbReference type="Google" id="ProtNLM"/>
    </source>
</evidence>
<dbReference type="AlphaFoldDB" id="A0A0S7WLQ9"/>
<reference evidence="4 5" key="1">
    <citation type="journal article" date="2015" name="Microbiome">
        <title>Genomic resolution of linkages in carbon, nitrogen, and sulfur cycling among widespread estuary sediment bacteria.</title>
        <authorList>
            <person name="Baker B.J."/>
            <person name="Lazar C.S."/>
            <person name="Teske A.P."/>
            <person name="Dick G.J."/>
        </authorList>
    </citation>
    <scope>NUCLEOTIDE SEQUENCE [LARGE SCALE GENOMIC DNA]</scope>
    <source>
        <strain evidence="4">DG_26</strain>
    </source>
</reference>
<dbReference type="Pfam" id="PF19289">
    <property type="entry name" value="PmbA_TldD_3rd"/>
    <property type="match status" value="1"/>
</dbReference>
<dbReference type="InterPro" id="IPR035068">
    <property type="entry name" value="TldD/PmbA_N"/>
</dbReference>
<evidence type="ECO:0000259" key="2">
    <source>
        <dbReference type="Pfam" id="PF01523"/>
    </source>
</evidence>
<evidence type="ECO:0000313" key="5">
    <source>
        <dbReference type="Proteomes" id="UP000051124"/>
    </source>
</evidence>
<dbReference type="Pfam" id="PF01523">
    <property type="entry name" value="PmbA_TldD_1st"/>
    <property type="match status" value="1"/>
</dbReference>
<name>A0A0S7WLQ9_UNCT6</name>
<evidence type="ECO:0000256" key="1">
    <source>
        <dbReference type="ARBA" id="ARBA00005836"/>
    </source>
</evidence>
<dbReference type="GO" id="GO:0008237">
    <property type="term" value="F:metallopeptidase activity"/>
    <property type="evidence" value="ECO:0007669"/>
    <property type="project" value="InterPro"/>
</dbReference>
<protein>
    <recommendedName>
        <fullName evidence="6">TldD/PmbA family protein</fullName>
    </recommendedName>
</protein>
<sequence>MSEERIREAAKVVLSTSGADQLEVTLLQENQRLTRFANNEIHQNVAHEDVQVRVRAIRGKKIGTAKVNSLNQQRLKWATRKAIDTAPYGVENDYFTSLPSPQRWQPIQAHFPSTEEVSARRRADVVREVVDKARRSRLSAAGALSVRTRRFGVFNSLGVDAYHPSTWVRLTSVVSSQDSSGYSEVGSPDFECVHPARVADESISKCVKGRHPVEVEPGRYDVFLEEYALSEIFNWLAWIGMGARSFQEESSFMYGRIGENIMAEKVTVWDDGADPDTFSLPFDFEGVPRRKVTIVERGVARGVVYDTLTAARGGSISTGHALPPEYSLFGPLPLHLHMAAGPSSKASIISSIEKGVMVTRFHYINGLLKPREALFTGMTRDGTFLIENGKLTTPLKNLRFTESMLRAFTNVAEISKERRVLGGDDFSTFVLPAVWIKDFNFTGRTEF</sequence>
<dbReference type="PANTHER" id="PTHR43666:SF1">
    <property type="entry name" value="CONSERVED PROTEIN"/>
    <property type="match status" value="1"/>
</dbReference>
<organism evidence="4 5">
    <name type="scientific">candidate division TA06 bacterium DG_26</name>
    <dbReference type="NCBI Taxonomy" id="1703771"/>
    <lineage>
        <taxon>Bacteria</taxon>
        <taxon>Bacteria division TA06</taxon>
    </lineage>
</organism>
<dbReference type="GO" id="GO:0006508">
    <property type="term" value="P:proteolysis"/>
    <property type="evidence" value="ECO:0007669"/>
    <property type="project" value="InterPro"/>
</dbReference>
<dbReference type="InterPro" id="IPR036059">
    <property type="entry name" value="TldD/PmbA_sf"/>
</dbReference>
<dbReference type="Gene3D" id="3.30.2290.10">
    <property type="entry name" value="PmbA/TldD superfamily"/>
    <property type="match status" value="1"/>
</dbReference>
<proteinExistence type="inferred from homology"/>
<comment type="caution">
    <text evidence="4">The sequence shown here is derived from an EMBL/GenBank/DDBJ whole genome shotgun (WGS) entry which is preliminary data.</text>
</comment>
<gene>
    <name evidence="4" type="ORF">AMJ40_00880</name>
</gene>
<comment type="similarity">
    <text evidence="1">Belongs to the peptidase U62 family.</text>
</comment>